<name>A0A915JQV1_ROMCU</name>
<keyword evidence="1" id="KW-0732">Signal</keyword>
<dbReference type="WBParaSite" id="nRc.2.0.1.t28585-RA">
    <property type="protein sequence ID" value="nRc.2.0.1.t28585-RA"/>
    <property type="gene ID" value="nRc.2.0.1.g28585"/>
</dbReference>
<protein>
    <submittedName>
        <fullName evidence="3">Uncharacterized protein</fullName>
    </submittedName>
</protein>
<accession>A0A915JQV1</accession>
<evidence type="ECO:0000313" key="2">
    <source>
        <dbReference type="Proteomes" id="UP000887565"/>
    </source>
</evidence>
<keyword evidence="2" id="KW-1185">Reference proteome</keyword>
<evidence type="ECO:0000313" key="3">
    <source>
        <dbReference type="WBParaSite" id="nRc.2.0.1.t28585-RA"/>
    </source>
</evidence>
<proteinExistence type="predicted"/>
<dbReference type="AlphaFoldDB" id="A0A915JQV1"/>
<reference evidence="3" key="1">
    <citation type="submission" date="2022-11" db="UniProtKB">
        <authorList>
            <consortium name="WormBaseParasite"/>
        </authorList>
    </citation>
    <scope>IDENTIFICATION</scope>
</reference>
<organism evidence="2 3">
    <name type="scientific">Romanomermis culicivorax</name>
    <name type="common">Nematode worm</name>
    <dbReference type="NCBI Taxonomy" id="13658"/>
    <lineage>
        <taxon>Eukaryota</taxon>
        <taxon>Metazoa</taxon>
        <taxon>Ecdysozoa</taxon>
        <taxon>Nematoda</taxon>
        <taxon>Enoplea</taxon>
        <taxon>Dorylaimia</taxon>
        <taxon>Mermithida</taxon>
        <taxon>Mermithoidea</taxon>
        <taxon>Mermithidae</taxon>
        <taxon>Romanomermis</taxon>
    </lineage>
</organism>
<feature type="chain" id="PRO_5036742226" evidence="1">
    <location>
        <begin position="20"/>
        <end position="322"/>
    </location>
</feature>
<sequence length="322" mass="37354">MISIVIWWLFSLVNRKCYGGLMPGDDNVIVVESGWYMHDNFVLFGSEFEVKCNCSGITGITDLSFVIREETILGKRLCQCPNANFRLAYRTCTIDEYLAYQSCKKTAKSNVCIRIKSFVKAENHCQALTDVMKREYCVDGSYQRCNFYYERNSYDSLCHLLSFSPSSLDFGKQSKFSLLGVNLTISSVYDKIALYKIIKVVTINSCNDLQRLSSRELNSKYPNIKRLVASETTLVDNRTLICIACSETYSYRIYLAYYKDSDTKVDGIIIPYKSCRGIERFYSIDISKVIEQARYLTYVRVWIYFRQLKFEFGYFGFRLITA</sequence>
<evidence type="ECO:0000256" key="1">
    <source>
        <dbReference type="SAM" id="SignalP"/>
    </source>
</evidence>
<dbReference type="Proteomes" id="UP000887565">
    <property type="component" value="Unplaced"/>
</dbReference>
<feature type="signal peptide" evidence="1">
    <location>
        <begin position="1"/>
        <end position="19"/>
    </location>
</feature>